<dbReference type="InterPro" id="IPR013087">
    <property type="entry name" value="Znf_C2H2_type"/>
</dbReference>
<keyword evidence="1" id="KW-0479">Metal-binding</keyword>
<accession>A0A9P4QH44</accession>
<dbReference type="EMBL" id="MU003765">
    <property type="protein sequence ID" value="KAF2726354.1"/>
    <property type="molecule type" value="Genomic_DNA"/>
</dbReference>
<proteinExistence type="predicted"/>
<evidence type="ECO:0000313" key="4">
    <source>
        <dbReference type="Proteomes" id="UP000799441"/>
    </source>
</evidence>
<dbReference type="SUPFAM" id="SSF57667">
    <property type="entry name" value="beta-beta-alpha zinc fingers"/>
    <property type="match status" value="1"/>
</dbReference>
<keyword evidence="4" id="KW-1185">Reference proteome</keyword>
<dbReference type="PROSITE" id="PS50157">
    <property type="entry name" value="ZINC_FINGER_C2H2_2"/>
    <property type="match status" value="1"/>
</dbReference>
<evidence type="ECO:0000259" key="2">
    <source>
        <dbReference type="PROSITE" id="PS50157"/>
    </source>
</evidence>
<protein>
    <recommendedName>
        <fullName evidence="2">C2H2-type domain-containing protein</fullName>
    </recommendedName>
</protein>
<dbReference type="Gene3D" id="3.30.160.60">
    <property type="entry name" value="Classic Zinc Finger"/>
    <property type="match status" value="1"/>
</dbReference>
<keyword evidence="1" id="KW-0862">Zinc</keyword>
<dbReference type="Proteomes" id="UP000799441">
    <property type="component" value="Unassembled WGS sequence"/>
</dbReference>
<comment type="caution">
    <text evidence="3">The sequence shown here is derived from an EMBL/GenBank/DDBJ whole genome shotgun (WGS) entry which is preliminary data.</text>
</comment>
<evidence type="ECO:0000313" key="3">
    <source>
        <dbReference type="EMBL" id="KAF2726354.1"/>
    </source>
</evidence>
<dbReference type="AlphaFoldDB" id="A0A9P4QH44"/>
<keyword evidence="1" id="KW-0863">Zinc-finger</keyword>
<organism evidence="3 4">
    <name type="scientific">Polychaeton citri CBS 116435</name>
    <dbReference type="NCBI Taxonomy" id="1314669"/>
    <lineage>
        <taxon>Eukaryota</taxon>
        <taxon>Fungi</taxon>
        <taxon>Dikarya</taxon>
        <taxon>Ascomycota</taxon>
        <taxon>Pezizomycotina</taxon>
        <taxon>Dothideomycetes</taxon>
        <taxon>Dothideomycetidae</taxon>
        <taxon>Capnodiales</taxon>
        <taxon>Capnodiaceae</taxon>
        <taxon>Polychaeton</taxon>
    </lineage>
</organism>
<feature type="domain" description="C2H2-type" evidence="2">
    <location>
        <begin position="247"/>
        <end position="280"/>
    </location>
</feature>
<dbReference type="GO" id="GO:0008270">
    <property type="term" value="F:zinc ion binding"/>
    <property type="evidence" value="ECO:0007669"/>
    <property type="project" value="UniProtKB-KW"/>
</dbReference>
<reference evidence="3" key="1">
    <citation type="journal article" date="2020" name="Stud. Mycol.">
        <title>101 Dothideomycetes genomes: a test case for predicting lifestyles and emergence of pathogens.</title>
        <authorList>
            <person name="Haridas S."/>
            <person name="Albert R."/>
            <person name="Binder M."/>
            <person name="Bloem J."/>
            <person name="Labutti K."/>
            <person name="Salamov A."/>
            <person name="Andreopoulos B."/>
            <person name="Baker S."/>
            <person name="Barry K."/>
            <person name="Bills G."/>
            <person name="Bluhm B."/>
            <person name="Cannon C."/>
            <person name="Castanera R."/>
            <person name="Culley D."/>
            <person name="Daum C."/>
            <person name="Ezra D."/>
            <person name="Gonzalez J."/>
            <person name="Henrissat B."/>
            <person name="Kuo A."/>
            <person name="Liang C."/>
            <person name="Lipzen A."/>
            <person name="Lutzoni F."/>
            <person name="Magnuson J."/>
            <person name="Mondo S."/>
            <person name="Nolan M."/>
            <person name="Ohm R."/>
            <person name="Pangilinan J."/>
            <person name="Park H.-J."/>
            <person name="Ramirez L."/>
            <person name="Alfaro M."/>
            <person name="Sun H."/>
            <person name="Tritt A."/>
            <person name="Yoshinaga Y."/>
            <person name="Zwiers L.-H."/>
            <person name="Turgeon B."/>
            <person name="Goodwin S."/>
            <person name="Spatafora J."/>
            <person name="Crous P."/>
            <person name="Grigoriev I."/>
        </authorList>
    </citation>
    <scope>NUCLEOTIDE SEQUENCE</scope>
    <source>
        <strain evidence="3">CBS 116435</strain>
    </source>
</reference>
<name>A0A9P4QH44_9PEZI</name>
<dbReference type="OrthoDB" id="10018191at2759"/>
<gene>
    <name evidence="3" type="ORF">K431DRAFT_299435</name>
</gene>
<dbReference type="InterPro" id="IPR036236">
    <property type="entry name" value="Znf_C2H2_sf"/>
</dbReference>
<sequence length="356" mass="40132">MPHSIGMHDTLRTAPHAVWQDFGTSFDNAQLQHHNEAIQQNLMHSDASFDRPQSCGPTLYNHHASSIDTVANMPSFDQCHGIQTGGWQDQQVVVPSQLSPDDELAAYHYTTPDLVDSQFSSSFDSGASGYSGYDTIEPPSPDHAYFAPSDDEMVFVKPEPFNSPTPGSAQWARHSLPYRSSFQIPLSKARKRSTKRRRKTAMPGEAYKTAFPGHSSRRDLIEVRIDPKVSFDNEGKLLPGPNAKKPHVCTKVVDGQQCGRSFERSEHLKRHMSSHSTEKQYPCPLRRFGLCKMAIARPDNACDHFKTHLKTKRKGQRNKDVDWETMEAAILSEYPADKANKLLTNLRKWKQSNPCK</sequence>
<evidence type="ECO:0000256" key="1">
    <source>
        <dbReference type="PROSITE-ProRule" id="PRU00042"/>
    </source>
</evidence>